<comment type="catalytic activity">
    <reaction evidence="4">
        <text>Couples ATP hydrolysis with the unwinding of duplex DNA by translocating in the 3'-5' direction.</text>
        <dbReference type="EC" id="5.6.2.4"/>
    </reaction>
</comment>
<dbReference type="PANTHER" id="PTHR13710:SF105">
    <property type="entry name" value="ATP-DEPENDENT DNA HELICASE Q1"/>
    <property type="match status" value="1"/>
</dbReference>
<evidence type="ECO:0000256" key="1">
    <source>
        <dbReference type="ARBA" id="ARBA00005446"/>
    </source>
</evidence>
<keyword evidence="2" id="KW-0238">DNA-binding</keyword>
<dbReference type="EMBL" id="NPHW01005257">
    <property type="protein sequence ID" value="OXV06958.1"/>
    <property type="molecule type" value="Genomic_DNA"/>
</dbReference>
<evidence type="ECO:0000256" key="3">
    <source>
        <dbReference type="ARBA" id="ARBA00023235"/>
    </source>
</evidence>
<dbReference type="PANTHER" id="PTHR13710">
    <property type="entry name" value="DNA HELICASE RECQ FAMILY MEMBER"/>
    <property type="match status" value="1"/>
</dbReference>
<evidence type="ECO:0000256" key="4">
    <source>
        <dbReference type="ARBA" id="ARBA00034617"/>
    </source>
</evidence>
<comment type="caution">
    <text evidence="6">The sequence shown here is derived from an EMBL/GenBank/DDBJ whole genome shotgun (WGS) entry which is preliminary data.</text>
</comment>
<evidence type="ECO:0000256" key="5">
    <source>
        <dbReference type="ARBA" id="ARBA00034808"/>
    </source>
</evidence>
<dbReference type="Gene3D" id="3.40.50.300">
    <property type="entry name" value="P-loop containing nucleotide triphosphate hydrolases"/>
    <property type="match status" value="1"/>
</dbReference>
<protein>
    <recommendedName>
        <fullName evidence="5">DNA 3'-5' helicase</fullName>
        <ecNumber evidence="5">5.6.2.4</ecNumber>
    </recommendedName>
</protein>
<dbReference type="GO" id="GO:0006310">
    <property type="term" value="P:DNA recombination"/>
    <property type="evidence" value="ECO:0007669"/>
    <property type="project" value="TreeGrafter"/>
</dbReference>
<organism evidence="6 7">
    <name type="scientific">Elaphomyces granulatus</name>
    <dbReference type="NCBI Taxonomy" id="519963"/>
    <lineage>
        <taxon>Eukaryota</taxon>
        <taxon>Fungi</taxon>
        <taxon>Dikarya</taxon>
        <taxon>Ascomycota</taxon>
        <taxon>Pezizomycotina</taxon>
        <taxon>Eurotiomycetes</taxon>
        <taxon>Eurotiomycetidae</taxon>
        <taxon>Eurotiales</taxon>
        <taxon>Elaphomycetaceae</taxon>
        <taxon>Elaphomyces</taxon>
    </lineage>
</organism>
<accession>A0A232LSF0</accession>
<dbReference type="InterPro" id="IPR027417">
    <property type="entry name" value="P-loop_NTPase"/>
</dbReference>
<evidence type="ECO:0000256" key="2">
    <source>
        <dbReference type="ARBA" id="ARBA00023125"/>
    </source>
</evidence>
<proteinExistence type="inferred from homology"/>
<dbReference type="Proteomes" id="UP000243515">
    <property type="component" value="Unassembled WGS sequence"/>
</dbReference>
<comment type="similarity">
    <text evidence="1">Belongs to the helicase family. RecQ subfamily.</text>
</comment>
<dbReference type="EC" id="5.6.2.4" evidence="5"/>
<dbReference type="OrthoDB" id="4507197at2759"/>
<dbReference type="GO" id="GO:0003677">
    <property type="term" value="F:DNA binding"/>
    <property type="evidence" value="ECO:0007669"/>
    <property type="project" value="UniProtKB-KW"/>
</dbReference>
<reference evidence="6 7" key="1">
    <citation type="journal article" date="2015" name="Environ. Microbiol.">
        <title>Metagenome sequence of Elaphomyces granulatus from sporocarp tissue reveals Ascomycota ectomycorrhizal fingerprints of genome expansion and a Proteobacteria-rich microbiome.</title>
        <authorList>
            <person name="Quandt C.A."/>
            <person name="Kohler A."/>
            <person name="Hesse C.N."/>
            <person name="Sharpton T.J."/>
            <person name="Martin F."/>
            <person name="Spatafora J.W."/>
        </authorList>
    </citation>
    <scope>NUCLEOTIDE SEQUENCE [LARGE SCALE GENOMIC DNA]</scope>
    <source>
        <strain evidence="6 7">OSC145934</strain>
    </source>
</reference>
<name>A0A232LSF0_9EURO</name>
<dbReference type="GO" id="GO:0043138">
    <property type="term" value="F:3'-5' DNA helicase activity"/>
    <property type="evidence" value="ECO:0007669"/>
    <property type="project" value="UniProtKB-EC"/>
</dbReference>
<keyword evidence="3" id="KW-0413">Isomerase</keyword>
<dbReference type="GO" id="GO:0006281">
    <property type="term" value="P:DNA repair"/>
    <property type="evidence" value="ECO:0007669"/>
    <property type="project" value="TreeGrafter"/>
</dbReference>
<gene>
    <name evidence="6" type="ORF">Egran_05276</name>
</gene>
<dbReference type="GO" id="GO:0005737">
    <property type="term" value="C:cytoplasm"/>
    <property type="evidence" value="ECO:0007669"/>
    <property type="project" value="TreeGrafter"/>
</dbReference>
<evidence type="ECO:0000313" key="7">
    <source>
        <dbReference type="Proteomes" id="UP000243515"/>
    </source>
</evidence>
<dbReference type="GO" id="GO:0009378">
    <property type="term" value="F:four-way junction helicase activity"/>
    <property type="evidence" value="ECO:0007669"/>
    <property type="project" value="TreeGrafter"/>
</dbReference>
<dbReference type="AlphaFoldDB" id="A0A232LSF0"/>
<evidence type="ECO:0000313" key="6">
    <source>
        <dbReference type="EMBL" id="OXV06958.1"/>
    </source>
</evidence>
<sequence>MQWGKDFRTDYARLHQLRSLFGRDVPWFACSATLDEKSLRAVTEGLGFQKDVEILRTSINRPELLIQVAWIPKGGHQKALAL</sequence>
<feature type="non-terminal residue" evidence="6">
    <location>
        <position position="82"/>
    </location>
</feature>
<dbReference type="GO" id="GO:0005694">
    <property type="term" value="C:chromosome"/>
    <property type="evidence" value="ECO:0007669"/>
    <property type="project" value="TreeGrafter"/>
</dbReference>
<keyword evidence="7" id="KW-1185">Reference proteome</keyword>